<keyword evidence="2" id="KW-0813">Transport</keyword>
<feature type="transmembrane region" description="Helical" evidence="7">
    <location>
        <begin position="242"/>
        <end position="264"/>
    </location>
</feature>
<feature type="transmembrane region" description="Helical" evidence="7">
    <location>
        <begin position="307"/>
        <end position="326"/>
    </location>
</feature>
<evidence type="ECO:0000256" key="4">
    <source>
        <dbReference type="ARBA" id="ARBA00022692"/>
    </source>
</evidence>
<keyword evidence="3" id="KW-1003">Cell membrane</keyword>
<dbReference type="PANTHER" id="PTHR43045:SF1">
    <property type="entry name" value="SHIKIMATE TRANSPORTER"/>
    <property type="match status" value="1"/>
</dbReference>
<keyword evidence="10" id="KW-1185">Reference proteome</keyword>
<evidence type="ECO:0000256" key="6">
    <source>
        <dbReference type="ARBA" id="ARBA00023136"/>
    </source>
</evidence>
<dbReference type="Gene3D" id="1.20.1250.20">
    <property type="entry name" value="MFS general substrate transporter like domains"/>
    <property type="match status" value="2"/>
</dbReference>
<dbReference type="RefSeq" id="WP_207845773.1">
    <property type="nucleotide sequence ID" value="NZ_JAFVMH010000003.1"/>
</dbReference>
<proteinExistence type="predicted"/>
<keyword evidence="6 7" id="KW-0472">Membrane</keyword>
<evidence type="ECO:0000313" key="10">
    <source>
        <dbReference type="Proteomes" id="UP000664073"/>
    </source>
</evidence>
<evidence type="ECO:0000259" key="8">
    <source>
        <dbReference type="PROSITE" id="PS50850"/>
    </source>
</evidence>
<feature type="transmembrane region" description="Helical" evidence="7">
    <location>
        <begin position="81"/>
        <end position="102"/>
    </location>
</feature>
<comment type="subcellular location">
    <subcellularLocation>
        <location evidence="1">Cell membrane</location>
        <topology evidence="1">Multi-pass membrane protein</topology>
    </subcellularLocation>
</comment>
<dbReference type="PROSITE" id="PS50850">
    <property type="entry name" value="MFS"/>
    <property type="match status" value="1"/>
</dbReference>
<dbReference type="Proteomes" id="UP000664073">
    <property type="component" value="Unassembled WGS sequence"/>
</dbReference>
<dbReference type="GO" id="GO:0022857">
    <property type="term" value="F:transmembrane transporter activity"/>
    <property type="evidence" value="ECO:0007669"/>
    <property type="project" value="InterPro"/>
</dbReference>
<dbReference type="PANTHER" id="PTHR43045">
    <property type="entry name" value="SHIKIMATE TRANSPORTER"/>
    <property type="match status" value="1"/>
</dbReference>
<keyword evidence="5 7" id="KW-1133">Transmembrane helix</keyword>
<evidence type="ECO:0000313" key="9">
    <source>
        <dbReference type="EMBL" id="MBO1325098.1"/>
    </source>
</evidence>
<dbReference type="Pfam" id="PF00083">
    <property type="entry name" value="Sugar_tr"/>
    <property type="match status" value="1"/>
</dbReference>
<gene>
    <name evidence="9" type="ORF">J2D77_08045</name>
</gene>
<reference evidence="9" key="1">
    <citation type="submission" date="2021-03" db="EMBL/GenBank/DDBJ databases">
        <title>The complete genome sequence of Acetobacter sp. TBRC 12339.</title>
        <authorList>
            <person name="Charoenyingcharoen P."/>
            <person name="Yukphan P."/>
        </authorList>
    </citation>
    <scope>NUCLEOTIDE SEQUENCE</scope>
    <source>
        <strain evidence="9">TBRC 12339</strain>
    </source>
</reference>
<dbReference type="SUPFAM" id="SSF103473">
    <property type="entry name" value="MFS general substrate transporter"/>
    <property type="match status" value="1"/>
</dbReference>
<dbReference type="GO" id="GO:0005886">
    <property type="term" value="C:plasma membrane"/>
    <property type="evidence" value="ECO:0007669"/>
    <property type="project" value="UniProtKB-SubCell"/>
</dbReference>
<feature type="transmembrane region" description="Helical" evidence="7">
    <location>
        <begin position="147"/>
        <end position="169"/>
    </location>
</feature>
<keyword evidence="4 7" id="KW-0812">Transmembrane</keyword>
<feature type="domain" description="Major facilitator superfamily (MFS) profile" evidence="8">
    <location>
        <begin position="7"/>
        <end position="426"/>
    </location>
</feature>
<feature type="transmembrane region" description="Helical" evidence="7">
    <location>
        <begin position="378"/>
        <end position="396"/>
    </location>
</feature>
<accession>A0A939HNR0</accession>
<name>A0A939HNR0_9PROT</name>
<sequence length="426" mass="43895">MDTQRKSLFSAMIGNMVEWYDFALYTAATPLVFAPLFFPPGQSSFANQFAAIVVFASGHVMRPAGGVLFGHMGDCRGHLNALRWTLLLIGTVTVLIGLLPTYAQAGVLAPVCLLVMRLVQGLAAGGEWAGSVLVIGGAAPDGRARHVMMALSQSGVALGMVLGTAALWLAQSLPATAFTSWGWRVPFLITLPAVIMGVWLRAGLAVPNATTMAAPGAAPGAGPGRAAGFPFWRLVRTSPGPVLCGIGLRLAENGGVYLITVFGLVYGREQGVPDRLLLAGLTAGLIADGCAMPLFARLVARWGAARIYLGGLVALAVLSVPFFALIRSGTGWGVVAAFVLALGLGHAPTIAVEPLLLERLFPPTVRYTGVAVAHEGGAVLAGGVSPVVAAALYHLAGNVNAVAFYLVGLVACSGLALLACRAPLQE</sequence>
<dbReference type="AlphaFoldDB" id="A0A939HNR0"/>
<evidence type="ECO:0000256" key="7">
    <source>
        <dbReference type="SAM" id="Phobius"/>
    </source>
</evidence>
<dbReference type="EMBL" id="JAFVMH010000003">
    <property type="protein sequence ID" value="MBO1325098.1"/>
    <property type="molecule type" value="Genomic_DNA"/>
</dbReference>
<feature type="transmembrane region" description="Helical" evidence="7">
    <location>
        <begin position="332"/>
        <end position="357"/>
    </location>
</feature>
<evidence type="ECO:0000256" key="2">
    <source>
        <dbReference type="ARBA" id="ARBA00022448"/>
    </source>
</evidence>
<evidence type="ECO:0000256" key="5">
    <source>
        <dbReference type="ARBA" id="ARBA00022989"/>
    </source>
</evidence>
<comment type="caution">
    <text evidence="9">The sequence shown here is derived from an EMBL/GenBank/DDBJ whole genome shotgun (WGS) entry which is preliminary data.</text>
</comment>
<evidence type="ECO:0000256" key="3">
    <source>
        <dbReference type="ARBA" id="ARBA00022475"/>
    </source>
</evidence>
<dbReference type="InterPro" id="IPR020846">
    <property type="entry name" value="MFS_dom"/>
</dbReference>
<feature type="transmembrane region" description="Helical" evidence="7">
    <location>
        <begin position="181"/>
        <end position="200"/>
    </location>
</feature>
<feature type="transmembrane region" description="Helical" evidence="7">
    <location>
        <begin position="276"/>
        <end position="295"/>
    </location>
</feature>
<dbReference type="InterPro" id="IPR005828">
    <property type="entry name" value="MFS_sugar_transport-like"/>
</dbReference>
<organism evidence="9 10">
    <name type="scientific">Acetobacter garciniae</name>
    <dbReference type="NCBI Taxonomy" id="2817435"/>
    <lineage>
        <taxon>Bacteria</taxon>
        <taxon>Pseudomonadati</taxon>
        <taxon>Pseudomonadota</taxon>
        <taxon>Alphaproteobacteria</taxon>
        <taxon>Acetobacterales</taxon>
        <taxon>Acetobacteraceae</taxon>
        <taxon>Acetobacter</taxon>
    </lineage>
</organism>
<protein>
    <submittedName>
        <fullName evidence="9">MFS transporter</fullName>
    </submittedName>
</protein>
<evidence type="ECO:0000256" key="1">
    <source>
        <dbReference type="ARBA" id="ARBA00004651"/>
    </source>
</evidence>
<feature type="transmembrane region" description="Helical" evidence="7">
    <location>
        <begin position="402"/>
        <end position="420"/>
    </location>
</feature>
<dbReference type="InterPro" id="IPR036259">
    <property type="entry name" value="MFS_trans_sf"/>
</dbReference>
<feature type="transmembrane region" description="Helical" evidence="7">
    <location>
        <begin position="108"/>
        <end position="135"/>
    </location>
</feature>
<feature type="transmembrane region" description="Helical" evidence="7">
    <location>
        <begin position="50"/>
        <end position="69"/>
    </location>
</feature>